<dbReference type="PRINTS" id="PR00059">
    <property type="entry name" value="RIBOSOMALL6"/>
</dbReference>
<keyword evidence="2 3" id="KW-0687">Ribonucleoprotein</keyword>
<gene>
    <name evidence="3" type="primary">rplF</name>
    <name evidence="7" type="ORF">UY23_C0006G0058</name>
</gene>
<dbReference type="EMBL" id="LCPF01000006">
    <property type="protein sequence ID" value="KKU90849.1"/>
    <property type="molecule type" value="Genomic_DNA"/>
</dbReference>
<dbReference type="GO" id="GO:0003735">
    <property type="term" value="F:structural constituent of ribosome"/>
    <property type="evidence" value="ECO:0007669"/>
    <property type="project" value="UniProtKB-UniRule"/>
</dbReference>
<evidence type="ECO:0000256" key="1">
    <source>
        <dbReference type="ARBA" id="ARBA00022980"/>
    </source>
</evidence>
<dbReference type="PANTHER" id="PTHR11655">
    <property type="entry name" value="60S/50S RIBOSOMAL PROTEIN L6/L9"/>
    <property type="match status" value="1"/>
</dbReference>
<feature type="domain" description="Large ribosomal subunit protein uL6 alpha-beta" evidence="6">
    <location>
        <begin position="11"/>
        <end position="82"/>
    </location>
</feature>
<comment type="caution">
    <text evidence="7">The sequence shown here is derived from an EMBL/GenBank/DDBJ whole genome shotgun (WGS) entry which is preliminary data.</text>
</comment>
<evidence type="ECO:0000313" key="8">
    <source>
        <dbReference type="Proteomes" id="UP000034956"/>
    </source>
</evidence>
<evidence type="ECO:0000259" key="6">
    <source>
        <dbReference type="Pfam" id="PF00347"/>
    </source>
</evidence>
<reference evidence="7 8" key="1">
    <citation type="journal article" date="2015" name="Nature">
        <title>rRNA introns, odd ribosomes, and small enigmatic genomes across a large radiation of phyla.</title>
        <authorList>
            <person name="Brown C.T."/>
            <person name="Hug L.A."/>
            <person name="Thomas B.C."/>
            <person name="Sharon I."/>
            <person name="Castelle C.J."/>
            <person name="Singh A."/>
            <person name="Wilkins M.J."/>
            <person name="Williams K.H."/>
            <person name="Banfield J.F."/>
        </authorList>
    </citation>
    <scope>NUCLEOTIDE SEQUENCE [LARGE SCALE GENOMIC DNA]</scope>
</reference>
<dbReference type="AlphaFoldDB" id="A0A0G1U9S6"/>
<dbReference type="Proteomes" id="UP000034956">
    <property type="component" value="Unassembled WGS sequence"/>
</dbReference>
<keyword evidence="3 5" id="KW-0699">rRNA-binding</keyword>
<feature type="domain" description="Large ribosomal subunit protein uL6 alpha-beta" evidence="6">
    <location>
        <begin position="91"/>
        <end position="164"/>
    </location>
</feature>
<dbReference type="PIRSF" id="PIRSF002162">
    <property type="entry name" value="Ribosomal_L6"/>
    <property type="match status" value="1"/>
</dbReference>
<name>A0A0G1U9S6_9BACT</name>
<evidence type="ECO:0000256" key="2">
    <source>
        <dbReference type="ARBA" id="ARBA00023274"/>
    </source>
</evidence>
<dbReference type="InterPro" id="IPR019906">
    <property type="entry name" value="Ribosomal_uL6_bac-type"/>
</dbReference>
<evidence type="ECO:0000256" key="3">
    <source>
        <dbReference type="HAMAP-Rule" id="MF_01365"/>
    </source>
</evidence>
<dbReference type="InterPro" id="IPR000702">
    <property type="entry name" value="Ribosomal_uL6-like"/>
</dbReference>
<dbReference type="SUPFAM" id="SSF56053">
    <property type="entry name" value="Ribosomal protein L6"/>
    <property type="match status" value="2"/>
</dbReference>
<keyword evidence="1 3" id="KW-0689">Ribosomal protein</keyword>
<dbReference type="InterPro" id="IPR020040">
    <property type="entry name" value="Ribosomal_uL6_a/b-dom"/>
</dbReference>
<dbReference type="PANTHER" id="PTHR11655:SF14">
    <property type="entry name" value="LARGE RIBOSOMAL SUBUNIT PROTEIN UL6M"/>
    <property type="match status" value="1"/>
</dbReference>
<organism evidence="7 8">
    <name type="scientific">Candidatus Jorgensenbacteria bacterium GW2011_GWA1_48_11</name>
    <dbReference type="NCBI Taxonomy" id="1618660"/>
    <lineage>
        <taxon>Bacteria</taxon>
        <taxon>Candidatus Joergenseniibacteriota</taxon>
    </lineage>
</organism>
<comment type="similarity">
    <text evidence="3 4">Belongs to the universal ribosomal protein uL6 family.</text>
</comment>
<dbReference type="NCBIfam" id="TIGR03654">
    <property type="entry name" value="L6_bact"/>
    <property type="match status" value="1"/>
</dbReference>
<accession>A0A0G1U9S6</accession>
<dbReference type="HAMAP" id="MF_01365_B">
    <property type="entry name" value="Ribosomal_uL6_B"/>
    <property type="match status" value="1"/>
</dbReference>
<dbReference type="Gene3D" id="3.90.930.12">
    <property type="entry name" value="Ribosomal protein L6, alpha-beta domain"/>
    <property type="match status" value="2"/>
</dbReference>
<comment type="subunit">
    <text evidence="3">Part of the 50S ribosomal subunit.</text>
</comment>
<dbReference type="GO" id="GO:0002181">
    <property type="term" value="P:cytoplasmic translation"/>
    <property type="evidence" value="ECO:0007669"/>
    <property type="project" value="TreeGrafter"/>
</dbReference>
<proteinExistence type="inferred from homology"/>
<comment type="function">
    <text evidence="3 5">This protein binds to the 23S rRNA, and is important in its secondary structure. It is located near the subunit interface in the base of the L7/L12 stalk, and near the tRNA binding site of the peptidyltransferase center.</text>
</comment>
<dbReference type="GO" id="GO:0022625">
    <property type="term" value="C:cytosolic large ribosomal subunit"/>
    <property type="evidence" value="ECO:0007669"/>
    <property type="project" value="UniProtKB-UniRule"/>
</dbReference>
<dbReference type="Pfam" id="PF00347">
    <property type="entry name" value="Ribosomal_L6"/>
    <property type="match status" value="2"/>
</dbReference>
<dbReference type="GO" id="GO:0019843">
    <property type="term" value="F:rRNA binding"/>
    <property type="evidence" value="ECO:0007669"/>
    <property type="project" value="UniProtKB-UniRule"/>
</dbReference>
<evidence type="ECO:0000313" key="7">
    <source>
        <dbReference type="EMBL" id="KKU90849.1"/>
    </source>
</evidence>
<evidence type="ECO:0000256" key="4">
    <source>
        <dbReference type="RuleBase" id="RU003869"/>
    </source>
</evidence>
<evidence type="ECO:0000256" key="5">
    <source>
        <dbReference type="RuleBase" id="RU003870"/>
    </source>
</evidence>
<sequence length="185" mass="19841">MSKIGKQPIKIPAGVTCEIKETEIAVKGPKGEIDLRILPGIKPVIAENELTLEPAKKTKQVMSNWGTLRSLAANAVKGVTEGFEKTLMLEGVGFRIAKDGEGLALSLGFSHPVKYAGVKGITFEVEKNTILKIRGFDKGLVGQVAAEIRMLKKPEPYKGKGFHYANEVIRRKAGKKAATTGTAAA</sequence>
<keyword evidence="3 5" id="KW-0694">RNA-binding</keyword>
<dbReference type="PATRIC" id="fig|1618660.3.peg.762"/>
<dbReference type="InterPro" id="IPR036789">
    <property type="entry name" value="Ribosomal_uL6-like_a/b-dom_sf"/>
</dbReference>
<protein>
    <recommendedName>
        <fullName evidence="3">Large ribosomal subunit protein uL6</fullName>
    </recommendedName>
</protein>